<proteinExistence type="predicted"/>
<evidence type="ECO:0000313" key="2">
    <source>
        <dbReference type="EMBL" id="MBM7416958.1"/>
    </source>
</evidence>
<reference evidence="2 3" key="1">
    <citation type="submission" date="2021-01" db="EMBL/GenBank/DDBJ databases">
        <title>Genomics of switchgrass bacterial isolates.</title>
        <authorList>
            <person name="Shade A."/>
        </authorList>
    </citation>
    <scope>NUCLEOTIDE SEQUENCE [LARGE SCALE GENOMIC DNA]</scope>
    <source>
        <strain evidence="2 3">PvP111</strain>
    </source>
</reference>
<gene>
    <name evidence="2" type="ORF">JOE42_003691</name>
</gene>
<evidence type="ECO:0000256" key="1">
    <source>
        <dbReference type="SAM" id="Phobius"/>
    </source>
</evidence>
<accession>A0ABS2KYF1</accession>
<organism evidence="2 3">
    <name type="scientific">Rhodococcoides corynebacterioides</name>
    <dbReference type="NCBI Taxonomy" id="53972"/>
    <lineage>
        <taxon>Bacteria</taxon>
        <taxon>Bacillati</taxon>
        <taxon>Actinomycetota</taxon>
        <taxon>Actinomycetes</taxon>
        <taxon>Mycobacteriales</taxon>
        <taxon>Nocardiaceae</taxon>
        <taxon>Rhodococcoides</taxon>
    </lineage>
</organism>
<comment type="caution">
    <text evidence="2">The sequence shown here is derived from an EMBL/GenBank/DDBJ whole genome shotgun (WGS) entry which is preliminary data.</text>
</comment>
<dbReference type="RefSeq" id="WP_027506667.1">
    <property type="nucleotide sequence ID" value="NZ_JAFBBK010000001.1"/>
</dbReference>
<protein>
    <recommendedName>
        <fullName evidence="4">DUF4190 domain-containing protein</fullName>
    </recommendedName>
</protein>
<sequence>MTDTPSSRPAYRNGAGSSALVAGIVALVCAFVPFVGDIVAVPTGILAVVCGWVGIGRDEDGTATNGREAMIGAALGGAALFVVFVSFAATTL</sequence>
<dbReference type="Proteomes" id="UP000703038">
    <property type="component" value="Unassembled WGS sequence"/>
</dbReference>
<keyword evidence="3" id="KW-1185">Reference proteome</keyword>
<keyword evidence="1" id="KW-0812">Transmembrane</keyword>
<feature type="transmembrane region" description="Helical" evidence="1">
    <location>
        <begin position="20"/>
        <end position="49"/>
    </location>
</feature>
<dbReference type="EMBL" id="JAFBBK010000001">
    <property type="protein sequence ID" value="MBM7416958.1"/>
    <property type="molecule type" value="Genomic_DNA"/>
</dbReference>
<evidence type="ECO:0008006" key="4">
    <source>
        <dbReference type="Google" id="ProtNLM"/>
    </source>
</evidence>
<keyword evidence="1" id="KW-0472">Membrane</keyword>
<keyword evidence="1" id="KW-1133">Transmembrane helix</keyword>
<name>A0ABS2KYF1_9NOCA</name>
<feature type="transmembrane region" description="Helical" evidence="1">
    <location>
        <begin position="69"/>
        <end position="89"/>
    </location>
</feature>
<evidence type="ECO:0000313" key="3">
    <source>
        <dbReference type="Proteomes" id="UP000703038"/>
    </source>
</evidence>